<protein>
    <submittedName>
        <fullName evidence="3">Uncharacterized protein</fullName>
    </submittedName>
</protein>
<organism evidence="3 4">
    <name type="scientific">Actinokineospora iranica</name>
    <dbReference type="NCBI Taxonomy" id="1271860"/>
    <lineage>
        <taxon>Bacteria</taxon>
        <taxon>Bacillati</taxon>
        <taxon>Actinomycetota</taxon>
        <taxon>Actinomycetes</taxon>
        <taxon>Pseudonocardiales</taxon>
        <taxon>Pseudonocardiaceae</taxon>
        <taxon>Actinokineospora</taxon>
    </lineage>
</organism>
<feature type="transmembrane region" description="Helical" evidence="2">
    <location>
        <begin position="48"/>
        <end position="69"/>
    </location>
</feature>
<dbReference type="RefSeq" id="WP_091449109.1">
    <property type="nucleotide sequence ID" value="NZ_FMZZ01000002.1"/>
</dbReference>
<sequence length="98" mass="10370">MTDRKRAGLFDLRGILALLFGVYGLVLTVMGIAATSQEDLDKAGGINVNLWMGVAMLVAAALFALWVVLRPLTVPEKDAQGKDAQGKDAQGKDAVDTP</sequence>
<dbReference type="AlphaFoldDB" id="A0A1G6M323"/>
<dbReference type="EMBL" id="FMZZ01000002">
    <property type="protein sequence ID" value="SDC49913.1"/>
    <property type="molecule type" value="Genomic_DNA"/>
</dbReference>
<proteinExistence type="predicted"/>
<keyword evidence="2" id="KW-0812">Transmembrane</keyword>
<dbReference type="Proteomes" id="UP000199501">
    <property type="component" value="Unassembled WGS sequence"/>
</dbReference>
<keyword evidence="4" id="KW-1185">Reference proteome</keyword>
<keyword evidence="2" id="KW-0472">Membrane</keyword>
<dbReference type="STRING" id="1271860.SAMN05216174_102355"/>
<feature type="transmembrane region" description="Helical" evidence="2">
    <location>
        <begin position="12"/>
        <end position="36"/>
    </location>
</feature>
<evidence type="ECO:0000256" key="2">
    <source>
        <dbReference type="SAM" id="Phobius"/>
    </source>
</evidence>
<name>A0A1G6M323_9PSEU</name>
<gene>
    <name evidence="3" type="ORF">SAMN05216174_102355</name>
</gene>
<dbReference type="OrthoDB" id="5196985at2"/>
<evidence type="ECO:0000313" key="3">
    <source>
        <dbReference type="EMBL" id="SDC49913.1"/>
    </source>
</evidence>
<reference evidence="4" key="1">
    <citation type="submission" date="2016-10" db="EMBL/GenBank/DDBJ databases">
        <authorList>
            <person name="Varghese N."/>
            <person name="Submissions S."/>
        </authorList>
    </citation>
    <scope>NUCLEOTIDE SEQUENCE [LARGE SCALE GENOMIC DNA]</scope>
    <source>
        <strain evidence="4">IBRC-M 10403</strain>
    </source>
</reference>
<keyword evidence="2" id="KW-1133">Transmembrane helix</keyword>
<feature type="region of interest" description="Disordered" evidence="1">
    <location>
        <begin position="78"/>
        <end position="98"/>
    </location>
</feature>
<evidence type="ECO:0000313" key="4">
    <source>
        <dbReference type="Proteomes" id="UP000199501"/>
    </source>
</evidence>
<accession>A0A1G6M323</accession>
<evidence type="ECO:0000256" key="1">
    <source>
        <dbReference type="SAM" id="MobiDB-lite"/>
    </source>
</evidence>